<proteinExistence type="predicted"/>
<name>A0ABS9SJA2_9BACT</name>
<dbReference type="CDD" id="cd00229">
    <property type="entry name" value="SGNH_hydrolase"/>
    <property type="match status" value="1"/>
</dbReference>
<evidence type="ECO:0000259" key="1">
    <source>
        <dbReference type="Pfam" id="PF13472"/>
    </source>
</evidence>
<feature type="domain" description="SGNH hydrolase-type esterase" evidence="1">
    <location>
        <begin position="72"/>
        <end position="239"/>
    </location>
</feature>
<dbReference type="PANTHER" id="PTHR30383:SF28">
    <property type="entry name" value="LIPASE_ACYLHYDROLASE"/>
    <property type="match status" value="1"/>
</dbReference>
<keyword evidence="3" id="KW-1185">Reference proteome</keyword>
<reference evidence="2 3" key="1">
    <citation type="submission" date="2022-02" db="EMBL/GenBank/DDBJ databases">
        <authorList>
            <person name="Min J."/>
        </authorList>
    </citation>
    <scope>NUCLEOTIDE SEQUENCE [LARGE SCALE GENOMIC DNA]</scope>
    <source>
        <strain evidence="2 3">GR10-1</strain>
    </source>
</reference>
<dbReference type="GO" id="GO:0016787">
    <property type="term" value="F:hydrolase activity"/>
    <property type="evidence" value="ECO:0007669"/>
    <property type="project" value="UniProtKB-KW"/>
</dbReference>
<evidence type="ECO:0000313" key="2">
    <source>
        <dbReference type="EMBL" id="MCH5598406.1"/>
    </source>
</evidence>
<protein>
    <submittedName>
        <fullName evidence="2">SGNH/GDSL hydrolase family protein</fullName>
    </submittedName>
</protein>
<gene>
    <name evidence="2" type="ORF">MKP09_11020</name>
</gene>
<dbReference type="InterPro" id="IPR013830">
    <property type="entry name" value="SGNH_hydro"/>
</dbReference>
<evidence type="ECO:0000313" key="3">
    <source>
        <dbReference type="Proteomes" id="UP001202248"/>
    </source>
</evidence>
<keyword evidence="2" id="KW-0378">Hydrolase</keyword>
<dbReference type="EMBL" id="JAKWBL010000001">
    <property type="protein sequence ID" value="MCH5598406.1"/>
    <property type="molecule type" value="Genomic_DNA"/>
</dbReference>
<organism evidence="2 3">
    <name type="scientific">Niabella ginsengisoli</name>
    <dbReference type="NCBI Taxonomy" id="522298"/>
    <lineage>
        <taxon>Bacteria</taxon>
        <taxon>Pseudomonadati</taxon>
        <taxon>Bacteroidota</taxon>
        <taxon>Chitinophagia</taxon>
        <taxon>Chitinophagales</taxon>
        <taxon>Chitinophagaceae</taxon>
        <taxon>Niabella</taxon>
    </lineage>
</organism>
<dbReference type="Proteomes" id="UP001202248">
    <property type="component" value="Unassembled WGS sequence"/>
</dbReference>
<dbReference type="Pfam" id="PF13472">
    <property type="entry name" value="Lipase_GDSL_2"/>
    <property type="match status" value="1"/>
</dbReference>
<dbReference type="InterPro" id="IPR036514">
    <property type="entry name" value="SGNH_hydro_sf"/>
</dbReference>
<dbReference type="InterPro" id="IPR051532">
    <property type="entry name" value="Ester_Hydrolysis_Enzymes"/>
</dbReference>
<dbReference type="SUPFAM" id="SSF52266">
    <property type="entry name" value="SGNH hydrolase"/>
    <property type="match status" value="1"/>
</dbReference>
<sequence>MAGKNAFSQKWNEELIRASQEAAPAMMFLPDTIPRLLNVERFYDQRECIVRNGLTRIISLMEAGKPVRIAYIGGSITQGAYCYRQQSATFLAKRYFKSSITFFNAGVSGTGTDLGACRIGEQVLTQKPDLIFIEFAVNGAYAPGMEGMIRQIIKNNPLTDICLIYTVMTGQLDKYAQGSMPDNVRNLEAIADHYGLPSVHLGLWPAKLKSNGKLLWKGTKDVSTRILFSNDGIHPLPEGGDLYAEAIARAFIKLEKAKLPVVKKQLKTPLLPDSWEDAGMYAPEDIATFDGRWEKIVPEKNQLFINTVRGFHIS</sequence>
<dbReference type="PANTHER" id="PTHR30383">
    <property type="entry name" value="THIOESTERASE 1/PROTEASE 1/LYSOPHOSPHOLIPASE L1"/>
    <property type="match status" value="1"/>
</dbReference>
<accession>A0ABS9SJA2</accession>
<comment type="caution">
    <text evidence="2">The sequence shown here is derived from an EMBL/GenBank/DDBJ whole genome shotgun (WGS) entry which is preliminary data.</text>
</comment>
<dbReference type="Gene3D" id="3.40.50.1110">
    <property type="entry name" value="SGNH hydrolase"/>
    <property type="match status" value="1"/>
</dbReference>
<dbReference type="RefSeq" id="WP_240828952.1">
    <property type="nucleotide sequence ID" value="NZ_JAKWBL010000001.1"/>
</dbReference>